<evidence type="ECO:0000313" key="2">
    <source>
        <dbReference type="EMBL" id="KAA8633982.1"/>
    </source>
</evidence>
<proteinExistence type="predicted"/>
<feature type="region of interest" description="Disordered" evidence="1">
    <location>
        <begin position="38"/>
        <end position="63"/>
    </location>
</feature>
<protein>
    <submittedName>
        <fullName evidence="2">Uncharacterized protein</fullName>
    </submittedName>
</protein>
<dbReference type="Proteomes" id="UP000433876">
    <property type="component" value="Unassembled WGS sequence"/>
</dbReference>
<dbReference type="VEuPathDB" id="FungiDB:SMAC_07616"/>
<comment type="caution">
    <text evidence="2">The sequence shown here is derived from an EMBL/GenBank/DDBJ whole genome shotgun (WGS) entry which is preliminary data.</text>
</comment>
<dbReference type="AlphaFoldDB" id="A0A8S9A0V8"/>
<evidence type="ECO:0000313" key="3">
    <source>
        <dbReference type="Proteomes" id="UP000433876"/>
    </source>
</evidence>
<gene>
    <name evidence="2" type="ORF">SMACR_07616</name>
</gene>
<name>A0A8S9A0V8_SORMA</name>
<sequence length="281" mass="31101">MPTNSNTNTNSNSPKMKMKIKYYIRPGLEVNSSSHMYYTASPSTATQDQPHPHSQPQPQPQPAANMNIKQQKLRLHRVKLSHLQSLYHHAPSTFSSNSRSSSRPNSNSWFDSYLDWIDRLEDALTHQASQALSRSQQQQQQQQPQTPTTALPLSPIPLGGVQGQRNDGSRNEEGPFTDSGEKSLWLVEGLLLASWLSLQEGVEGVEYLPLCSISSGSEGDMGVYRLEQFLHEGMEDERVAMEDLDVERKGNGKPGNNAGEMMGRLLEIIRGAAGDGDGAEE</sequence>
<accession>A0A8S9A0V8</accession>
<organism evidence="2 3">
    <name type="scientific">Sordaria macrospora</name>
    <dbReference type="NCBI Taxonomy" id="5147"/>
    <lineage>
        <taxon>Eukaryota</taxon>
        <taxon>Fungi</taxon>
        <taxon>Dikarya</taxon>
        <taxon>Ascomycota</taxon>
        <taxon>Pezizomycotina</taxon>
        <taxon>Sordariomycetes</taxon>
        <taxon>Sordariomycetidae</taxon>
        <taxon>Sordariales</taxon>
        <taxon>Sordariaceae</taxon>
        <taxon>Sordaria</taxon>
    </lineage>
</organism>
<dbReference type="EMBL" id="NMPR01000029">
    <property type="protein sequence ID" value="KAA8633982.1"/>
    <property type="molecule type" value="Genomic_DNA"/>
</dbReference>
<reference evidence="2 3" key="1">
    <citation type="submission" date="2017-07" db="EMBL/GenBank/DDBJ databases">
        <title>Genome sequence of the Sordaria macrospora wild type strain R19027.</title>
        <authorList>
            <person name="Nowrousian M."/>
            <person name="Teichert I."/>
            <person name="Kueck U."/>
        </authorList>
    </citation>
    <scope>NUCLEOTIDE SEQUENCE [LARGE SCALE GENOMIC DNA]</scope>
    <source>
        <strain evidence="2 3">R19027</strain>
        <tissue evidence="2">Mycelium</tissue>
    </source>
</reference>
<feature type="compositionally biased region" description="Low complexity" evidence="1">
    <location>
        <begin position="127"/>
        <end position="153"/>
    </location>
</feature>
<feature type="region of interest" description="Disordered" evidence="1">
    <location>
        <begin position="127"/>
        <end position="179"/>
    </location>
</feature>
<evidence type="ECO:0000256" key="1">
    <source>
        <dbReference type="SAM" id="MobiDB-lite"/>
    </source>
</evidence>